<evidence type="ECO:0000313" key="2">
    <source>
        <dbReference type="EMBL" id="TRY84407.1"/>
    </source>
</evidence>
<feature type="compositionally biased region" description="Polar residues" evidence="1">
    <location>
        <begin position="78"/>
        <end position="89"/>
    </location>
</feature>
<name>A0A553Q3C7_9TELE</name>
<accession>A0A553Q3C7</accession>
<feature type="region of interest" description="Disordered" evidence="1">
    <location>
        <begin position="25"/>
        <end position="120"/>
    </location>
</feature>
<gene>
    <name evidence="2" type="ORF">DNTS_035748</name>
</gene>
<feature type="compositionally biased region" description="Low complexity" evidence="1">
    <location>
        <begin position="28"/>
        <end position="39"/>
    </location>
</feature>
<dbReference type="Proteomes" id="UP000316079">
    <property type="component" value="Unassembled WGS sequence"/>
</dbReference>
<feature type="compositionally biased region" description="Polar residues" evidence="1">
    <location>
        <begin position="43"/>
        <end position="55"/>
    </location>
</feature>
<feature type="compositionally biased region" description="Basic and acidic residues" evidence="1">
    <location>
        <begin position="99"/>
        <end position="120"/>
    </location>
</feature>
<proteinExistence type="predicted"/>
<sequence>MNHLPLRAQSALARERHKLCRASFVCGSESRPLPSPSRRASTHRSAVTPSTSHNVSPPPARFTDSQYLGEKRLRLQLTDANSDPSSLRSAQPVPGAVAEPRRETRERQATEELHSEHELR</sequence>
<dbReference type="AlphaFoldDB" id="A0A553Q3C7"/>
<organism evidence="2 3">
    <name type="scientific">Danionella cerebrum</name>
    <dbReference type="NCBI Taxonomy" id="2873325"/>
    <lineage>
        <taxon>Eukaryota</taxon>
        <taxon>Metazoa</taxon>
        <taxon>Chordata</taxon>
        <taxon>Craniata</taxon>
        <taxon>Vertebrata</taxon>
        <taxon>Euteleostomi</taxon>
        <taxon>Actinopterygii</taxon>
        <taxon>Neopterygii</taxon>
        <taxon>Teleostei</taxon>
        <taxon>Ostariophysi</taxon>
        <taxon>Cypriniformes</taxon>
        <taxon>Danionidae</taxon>
        <taxon>Danioninae</taxon>
        <taxon>Danionella</taxon>
    </lineage>
</organism>
<keyword evidence="3" id="KW-1185">Reference proteome</keyword>
<comment type="caution">
    <text evidence="2">The sequence shown here is derived from an EMBL/GenBank/DDBJ whole genome shotgun (WGS) entry which is preliminary data.</text>
</comment>
<reference evidence="2 3" key="1">
    <citation type="journal article" date="2019" name="Sci. Data">
        <title>Hybrid genome assembly and annotation of Danionella translucida.</title>
        <authorList>
            <person name="Kadobianskyi M."/>
            <person name="Schulze L."/>
            <person name="Schuelke M."/>
            <person name="Judkewitz B."/>
        </authorList>
    </citation>
    <scope>NUCLEOTIDE SEQUENCE [LARGE SCALE GENOMIC DNA]</scope>
    <source>
        <strain evidence="2 3">Bolton</strain>
    </source>
</reference>
<protein>
    <submittedName>
        <fullName evidence="2">Uncharacterized protein</fullName>
    </submittedName>
</protein>
<evidence type="ECO:0000313" key="3">
    <source>
        <dbReference type="Proteomes" id="UP000316079"/>
    </source>
</evidence>
<dbReference type="EMBL" id="SRMA01026406">
    <property type="protein sequence ID" value="TRY84407.1"/>
    <property type="molecule type" value="Genomic_DNA"/>
</dbReference>
<evidence type="ECO:0000256" key="1">
    <source>
        <dbReference type="SAM" id="MobiDB-lite"/>
    </source>
</evidence>
<dbReference type="OrthoDB" id="9978016at2759"/>